<dbReference type="OrthoDB" id="5183710at2"/>
<evidence type="ECO:0000313" key="3">
    <source>
        <dbReference type="EMBL" id="TVT38802.1"/>
    </source>
</evidence>
<keyword evidence="1" id="KW-0472">Membrane</keyword>
<feature type="transmembrane region" description="Helical" evidence="1">
    <location>
        <begin position="46"/>
        <end position="65"/>
    </location>
</feature>
<evidence type="ECO:0000259" key="2">
    <source>
        <dbReference type="Pfam" id="PF13796"/>
    </source>
</evidence>
<dbReference type="EMBL" id="VJWX01000282">
    <property type="protein sequence ID" value="TVT38802.1"/>
    <property type="molecule type" value="Genomic_DNA"/>
</dbReference>
<organism evidence="3 4">
    <name type="scientific">Amycolatopsis rhizosphaerae</name>
    <dbReference type="NCBI Taxonomy" id="2053003"/>
    <lineage>
        <taxon>Bacteria</taxon>
        <taxon>Bacillati</taxon>
        <taxon>Actinomycetota</taxon>
        <taxon>Actinomycetes</taxon>
        <taxon>Pseudonocardiales</taxon>
        <taxon>Pseudonocardiaceae</taxon>
        <taxon>Amycolatopsis</taxon>
    </lineage>
</organism>
<proteinExistence type="predicted"/>
<sequence>MTSTSAGRYRNPSRPSVVGSLLYLLPNLPLGVAGFAAVSILTTLGIGTVIVWIGVPVLAMLVAGARGAARLERLRVHALLGTFVATPYRPLPGDGQAARWRTRLWDGATWRDIAYFVLLLPIGIAEFVILIACWSVGLALLTLPVYFRYLPGGAYFFPDETHAWVIVDSTLKALPWAMVGLVLTALSVLITRMMGAGHARLARLLLGPGRRAGNLREDRADGPVPATNALA</sequence>
<dbReference type="GO" id="GO:0016301">
    <property type="term" value="F:kinase activity"/>
    <property type="evidence" value="ECO:0007669"/>
    <property type="project" value="UniProtKB-KW"/>
</dbReference>
<protein>
    <submittedName>
        <fullName evidence="3">Two-component system sensor kinase</fullName>
    </submittedName>
</protein>
<dbReference type="Pfam" id="PF13796">
    <property type="entry name" value="Sensor"/>
    <property type="match status" value="1"/>
</dbReference>
<keyword evidence="4" id="KW-1185">Reference proteome</keyword>
<dbReference type="Proteomes" id="UP000320011">
    <property type="component" value="Unassembled WGS sequence"/>
</dbReference>
<feature type="transmembrane region" description="Helical" evidence="1">
    <location>
        <begin position="173"/>
        <end position="191"/>
    </location>
</feature>
<gene>
    <name evidence="3" type="ORF">FNH05_24160</name>
</gene>
<feature type="domain" description="Putative sensor" evidence="2">
    <location>
        <begin position="23"/>
        <end position="206"/>
    </location>
</feature>
<evidence type="ECO:0000313" key="4">
    <source>
        <dbReference type="Proteomes" id="UP000320011"/>
    </source>
</evidence>
<evidence type="ECO:0000256" key="1">
    <source>
        <dbReference type="SAM" id="Phobius"/>
    </source>
</evidence>
<keyword evidence="1" id="KW-0812">Transmembrane</keyword>
<keyword evidence="3" id="KW-0808">Transferase</keyword>
<reference evidence="3 4" key="1">
    <citation type="submission" date="2019-07" db="EMBL/GenBank/DDBJ databases">
        <authorList>
            <person name="Duangmal K."/>
            <person name="Teo W.F.A."/>
        </authorList>
    </citation>
    <scope>NUCLEOTIDE SEQUENCE [LARGE SCALE GENOMIC DNA]</scope>
    <source>
        <strain evidence="3 4">TBRC 6029</strain>
    </source>
</reference>
<name>A0A558BQM6_9PSEU</name>
<accession>A0A558BQM6</accession>
<feature type="transmembrane region" description="Helical" evidence="1">
    <location>
        <begin position="21"/>
        <end position="40"/>
    </location>
</feature>
<keyword evidence="1" id="KW-1133">Transmembrane helix</keyword>
<feature type="transmembrane region" description="Helical" evidence="1">
    <location>
        <begin position="113"/>
        <end position="141"/>
    </location>
</feature>
<dbReference type="AlphaFoldDB" id="A0A558BQM6"/>
<reference evidence="3 4" key="2">
    <citation type="submission" date="2019-08" db="EMBL/GenBank/DDBJ databases">
        <title>Amycolatopsis acidicola sp. nov., isolated from peat swamp forest soil.</title>
        <authorList>
            <person name="Srisuk N."/>
        </authorList>
    </citation>
    <scope>NUCLEOTIDE SEQUENCE [LARGE SCALE GENOMIC DNA]</scope>
    <source>
        <strain evidence="3 4">TBRC 6029</strain>
    </source>
</reference>
<dbReference type="InterPro" id="IPR025828">
    <property type="entry name" value="Put_sensor_dom"/>
</dbReference>
<keyword evidence="3" id="KW-0418">Kinase</keyword>
<dbReference type="RefSeq" id="WP_144590998.1">
    <property type="nucleotide sequence ID" value="NZ_VJWX01000282.1"/>
</dbReference>
<comment type="caution">
    <text evidence="3">The sequence shown here is derived from an EMBL/GenBank/DDBJ whole genome shotgun (WGS) entry which is preliminary data.</text>
</comment>